<dbReference type="AlphaFoldDB" id="A0A8I1ED70"/>
<comment type="caution">
    <text evidence="1">The sequence shown here is derived from an EMBL/GenBank/DDBJ whole genome shotgun (WGS) entry which is preliminary data.</text>
</comment>
<protein>
    <submittedName>
        <fullName evidence="1">Uncharacterized protein</fullName>
    </submittedName>
</protein>
<sequence>MDVIKQGWVDKTFEAILKVERYLGIKRDGTEEYAKLANWIYYNQSNAYGYMPAGWESAKESAQTFASFLGLLLHEMVDEGVLLFVETEIHGSFMIFGVDQDDTTRIKEIYNKRFSESSHRPYHVHMDVQRFIEHYECFELYSSQRDERHAARMEAISAEAEKGGQ</sequence>
<dbReference type="Proteomes" id="UP000637061">
    <property type="component" value="Unassembled WGS sequence"/>
</dbReference>
<accession>A0A8I1ED70</accession>
<evidence type="ECO:0000313" key="1">
    <source>
        <dbReference type="EMBL" id="MBI6883202.1"/>
    </source>
</evidence>
<organism evidence="1 2">
    <name type="scientific">Pseudomonas putida</name>
    <name type="common">Arthrobacter siderocapsulatus</name>
    <dbReference type="NCBI Taxonomy" id="303"/>
    <lineage>
        <taxon>Bacteria</taxon>
        <taxon>Pseudomonadati</taxon>
        <taxon>Pseudomonadota</taxon>
        <taxon>Gammaproteobacteria</taxon>
        <taxon>Pseudomonadales</taxon>
        <taxon>Pseudomonadaceae</taxon>
        <taxon>Pseudomonas</taxon>
    </lineage>
</organism>
<evidence type="ECO:0000313" key="2">
    <source>
        <dbReference type="Proteomes" id="UP000637061"/>
    </source>
</evidence>
<dbReference type="EMBL" id="JAEHTE010000002">
    <property type="protein sequence ID" value="MBI6883202.1"/>
    <property type="molecule type" value="Genomic_DNA"/>
</dbReference>
<dbReference type="RefSeq" id="WP_198746816.1">
    <property type="nucleotide sequence ID" value="NZ_JAEHTE010000002.1"/>
</dbReference>
<reference evidence="1" key="1">
    <citation type="submission" date="2020-12" db="EMBL/GenBank/DDBJ databases">
        <title>Enhanced detection system for hospital associated transmission using whole genome sequencing surveillance.</title>
        <authorList>
            <person name="Harrison L.H."/>
            <person name="Van Tyne D."/>
            <person name="Marsh J.W."/>
            <person name="Griffith M.P."/>
            <person name="Snyder D.J."/>
            <person name="Cooper V.S."/>
            <person name="Mustapha M."/>
        </authorList>
    </citation>
    <scope>NUCLEOTIDE SEQUENCE</scope>
    <source>
        <strain evidence="1">PSB00042</strain>
    </source>
</reference>
<gene>
    <name evidence="1" type="ORF">JEU22_04690</name>
</gene>
<name>A0A8I1ED70_PSEPU</name>
<proteinExistence type="predicted"/>